<dbReference type="PANTHER" id="PTHR23276">
    <property type="entry name" value="PROTEIN PRRC1"/>
    <property type="match status" value="1"/>
</dbReference>
<evidence type="ECO:0000256" key="4">
    <source>
        <dbReference type="SAM" id="MobiDB-lite"/>
    </source>
</evidence>
<dbReference type="EMBL" id="GDRN01101350">
    <property type="protein sequence ID" value="JAI58394.1"/>
    <property type="molecule type" value="Transcribed_RNA"/>
</dbReference>
<proteinExistence type="inferred from homology"/>
<feature type="compositionally biased region" description="Polar residues" evidence="4">
    <location>
        <begin position="169"/>
        <end position="208"/>
    </location>
</feature>
<evidence type="ECO:0000256" key="3">
    <source>
        <dbReference type="ARBA" id="ARBA00023034"/>
    </source>
</evidence>
<reference evidence="6" key="1">
    <citation type="submission" date="2015-09" db="EMBL/GenBank/DDBJ databases">
        <title>Scylla olivacea transcriptome.</title>
        <authorList>
            <person name="Ikhwanuddin M."/>
        </authorList>
    </citation>
    <scope>NUCLEOTIDE SEQUENCE</scope>
</reference>
<name>A0A0P4VSF0_SCYOL</name>
<dbReference type="EMBL" id="GDRN01101349">
    <property type="protein sequence ID" value="JAI58395.1"/>
    <property type="molecule type" value="Transcribed_RNA"/>
</dbReference>
<evidence type="ECO:0000256" key="1">
    <source>
        <dbReference type="ARBA" id="ARBA00004555"/>
    </source>
</evidence>
<dbReference type="InterPro" id="IPR026533">
    <property type="entry name" value="NTPase/PRRC1"/>
</dbReference>
<evidence type="ECO:0000256" key="2">
    <source>
        <dbReference type="ARBA" id="ARBA00010298"/>
    </source>
</evidence>
<keyword evidence="3" id="KW-0333">Golgi apparatus</keyword>
<evidence type="ECO:0000313" key="6">
    <source>
        <dbReference type="EMBL" id="JAI58394.1"/>
    </source>
</evidence>
<dbReference type="Gene3D" id="3.90.950.10">
    <property type="match status" value="1"/>
</dbReference>
<dbReference type="Pfam" id="PF01931">
    <property type="entry name" value="NTPase_I-T"/>
    <property type="match status" value="1"/>
</dbReference>
<dbReference type="FunFam" id="3.90.950.10:FF:000017">
    <property type="entry name" value="Protein PRRC1-B"/>
    <property type="match status" value="1"/>
</dbReference>
<comment type="similarity">
    <text evidence="2">Belongs to the PRRC1 family.</text>
</comment>
<feature type="compositionally biased region" description="Low complexity" evidence="4">
    <location>
        <begin position="33"/>
        <end position="58"/>
    </location>
</feature>
<feature type="region of interest" description="Disordered" evidence="4">
    <location>
        <begin position="1"/>
        <end position="214"/>
    </location>
</feature>
<dbReference type="InterPro" id="IPR026534">
    <property type="entry name" value="PRRC1"/>
</dbReference>
<feature type="domain" description="Non-canonical purine NTP phosphatase/PRRC1" evidence="5">
    <location>
        <begin position="280"/>
        <end position="393"/>
    </location>
</feature>
<sequence length="460" mass="48268">MQENSSGEFEVVDKMATVPDPSAPSSSVLTNVAPPSALPSFLTSPLPSATPPASSVPPESFPQSSSIAPSPGKSVPLPPSASVSHPHGPSIPFTSPAPPTTNSSIPAPRSPSVPLSGSSAVSHPEMAFPYSANPGIGISPPGKEPLSSTFVPSEVSPFPAPPPMSLQSHSAEPTMESQSAQVPQPINMSSPVTSQPQPPNSAGSTDATASVDLGSPGVVASAKKEEGRGWFGWIRGTVSNVGHRVAERAKTSMDSMITTLDPQMKEFLHSGGDMDIIVASDKEVKVGAIREAFQMSFGKATVCGMKAETQGIAAQPVGFEAALSSAEGRINYLRSTGQIHPQHPIVAVENFIVELHSDCWFDLGLLLLDDPGEDVLLQTYTQVTPVPPDFVNQARIATPEDYPLKESGFAVTIGQIASQNLQVHHSMWQEALTGVSRREALVLAGRTLAGLYRSRLPTYH</sequence>
<dbReference type="SUPFAM" id="SSF52972">
    <property type="entry name" value="ITPase-like"/>
    <property type="match status" value="1"/>
</dbReference>
<dbReference type="GO" id="GO:0034237">
    <property type="term" value="F:protein kinase A regulatory subunit binding"/>
    <property type="evidence" value="ECO:0007669"/>
    <property type="project" value="TreeGrafter"/>
</dbReference>
<comment type="subcellular location">
    <subcellularLocation>
        <location evidence="1">Golgi apparatus</location>
    </subcellularLocation>
</comment>
<protein>
    <recommendedName>
        <fullName evidence="5">Non-canonical purine NTP phosphatase/PRRC1 domain-containing protein</fullName>
    </recommendedName>
</protein>
<evidence type="ECO:0000259" key="5">
    <source>
        <dbReference type="Pfam" id="PF01931"/>
    </source>
</evidence>
<dbReference type="PANTHER" id="PTHR23276:SF2">
    <property type="entry name" value="PROTEIN PRRC1"/>
    <property type="match status" value="1"/>
</dbReference>
<dbReference type="AlphaFoldDB" id="A0A0P4VSF0"/>
<dbReference type="InterPro" id="IPR029001">
    <property type="entry name" value="ITPase-like_fam"/>
</dbReference>
<accession>A0A0P4VSF0</accession>
<dbReference type="GO" id="GO:0005794">
    <property type="term" value="C:Golgi apparatus"/>
    <property type="evidence" value="ECO:0007669"/>
    <property type="project" value="UniProtKB-SubCell"/>
</dbReference>
<organism evidence="6">
    <name type="scientific">Scylla olivacea</name>
    <name type="common">Orange mud crab</name>
    <name type="synonym">Cancer olivacea</name>
    <dbReference type="NCBI Taxonomy" id="85551"/>
    <lineage>
        <taxon>Eukaryota</taxon>
        <taxon>Metazoa</taxon>
        <taxon>Ecdysozoa</taxon>
        <taxon>Arthropoda</taxon>
        <taxon>Crustacea</taxon>
        <taxon>Multicrustacea</taxon>
        <taxon>Malacostraca</taxon>
        <taxon>Eumalacostraca</taxon>
        <taxon>Eucarida</taxon>
        <taxon>Decapoda</taxon>
        <taxon>Pleocyemata</taxon>
        <taxon>Brachyura</taxon>
        <taxon>Eubrachyura</taxon>
        <taxon>Portunoidea</taxon>
        <taxon>Portunidae</taxon>
        <taxon>Portuninae</taxon>
        <taxon>Scylla</taxon>
    </lineage>
</organism>